<keyword evidence="3 5" id="KW-0687">Ribonucleoprotein</keyword>
<dbReference type="InterPro" id="IPR013005">
    <property type="entry name" value="Ribosomal_uL4-like"/>
</dbReference>
<comment type="function">
    <text evidence="5">One of the primary rRNA binding proteins, this protein initially binds near the 5'-end of the 23S rRNA. It is important during the early stages of 50S assembly. It makes multiple contacts with different domains of the 23S rRNA in the assembled 50S subunit and ribosome.</text>
</comment>
<comment type="caution">
    <text evidence="6">The sequence shown here is derived from an EMBL/GenBank/DDBJ whole genome shotgun (WGS) entry which is preliminary data.</text>
</comment>
<evidence type="ECO:0000256" key="1">
    <source>
        <dbReference type="ARBA" id="ARBA00010528"/>
    </source>
</evidence>
<dbReference type="GeneID" id="66797834"/>
<keyword evidence="5" id="KW-0694">RNA-binding</keyword>
<dbReference type="InterPro" id="IPR002136">
    <property type="entry name" value="Ribosomal_uL4"/>
</dbReference>
<dbReference type="OrthoDB" id="9803201at2"/>
<dbReference type="GO" id="GO:0005840">
    <property type="term" value="C:ribosome"/>
    <property type="evidence" value="ECO:0007669"/>
    <property type="project" value="UniProtKB-KW"/>
</dbReference>
<gene>
    <name evidence="5 6" type="primary">rplD</name>
    <name evidence="6" type="ORF">E4P47_01250</name>
</gene>
<comment type="function">
    <text evidence="5">Forms part of the polypeptide exit tunnel.</text>
</comment>
<dbReference type="NCBIfam" id="TIGR03953">
    <property type="entry name" value="rplD_bact"/>
    <property type="match status" value="1"/>
</dbReference>
<dbReference type="PANTHER" id="PTHR10746:SF6">
    <property type="entry name" value="LARGE RIBOSOMAL SUBUNIT PROTEIN UL4M"/>
    <property type="match status" value="1"/>
</dbReference>
<keyword evidence="2 5" id="KW-0689">Ribosomal protein</keyword>
<name>A0A4Y8WRA9_9PORP</name>
<accession>A0A4Y8WRA9</accession>
<evidence type="ECO:0000256" key="5">
    <source>
        <dbReference type="HAMAP-Rule" id="MF_01328"/>
    </source>
</evidence>
<dbReference type="AlphaFoldDB" id="A0A4Y8WRA9"/>
<reference evidence="6 7" key="1">
    <citation type="submission" date="2019-03" db="EMBL/GenBank/DDBJ databases">
        <title>Porphyromonas levii Isolated from the Uterus of Dairy Cows.</title>
        <authorList>
            <person name="Francis A.M."/>
        </authorList>
    </citation>
    <scope>NUCLEOTIDE SEQUENCE [LARGE SCALE GENOMIC DNA]</scope>
    <source>
        <strain evidence="6 7">AF5678</strain>
    </source>
</reference>
<sequence length="210" mass="23301">MELNVLNINGQETGRKVTLDASVFGVEPNDHVIYLDVKRYLANKRQGTHKTKERAEVAYSTRKLFRQKGTGGARRGSIKSPLLRGGGTVFGPRPRDYEQKINKKVKRLARVSALSLKAQENAIVVVEDFNFEAPKTKQFAGVLKALQLNDVKSLMLLGGLNETLLKSSRNIPTISIMQAEDVSTYNIMNAKQLVLTESALTMLTDLLGKE</sequence>
<organism evidence="6 7">
    <name type="scientific">Porphyromonas levii</name>
    <dbReference type="NCBI Taxonomy" id="28114"/>
    <lineage>
        <taxon>Bacteria</taxon>
        <taxon>Pseudomonadati</taxon>
        <taxon>Bacteroidota</taxon>
        <taxon>Bacteroidia</taxon>
        <taxon>Bacteroidales</taxon>
        <taxon>Porphyromonadaceae</taxon>
        <taxon>Porphyromonas</taxon>
    </lineage>
</organism>
<dbReference type="InterPro" id="IPR023574">
    <property type="entry name" value="Ribosomal_uL4_dom_sf"/>
</dbReference>
<dbReference type="GO" id="GO:1990904">
    <property type="term" value="C:ribonucleoprotein complex"/>
    <property type="evidence" value="ECO:0007669"/>
    <property type="project" value="UniProtKB-KW"/>
</dbReference>
<dbReference type="PANTHER" id="PTHR10746">
    <property type="entry name" value="50S RIBOSOMAL PROTEIN L4"/>
    <property type="match status" value="1"/>
</dbReference>
<evidence type="ECO:0000256" key="3">
    <source>
        <dbReference type="ARBA" id="ARBA00023274"/>
    </source>
</evidence>
<evidence type="ECO:0000256" key="4">
    <source>
        <dbReference type="ARBA" id="ARBA00035244"/>
    </source>
</evidence>
<protein>
    <recommendedName>
        <fullName evidence="4 5">Large ribosomal subunit protein uL4</fullName>
    </recommendedName>
</protein>
<dbReference type="RefSeq" id="WP_018358862.1">
    <property type="nucleotide sequence ID" value="NZ_CP197400.1"/>
</dbReference>
<dbReference type="EMBL" id="SPNC01000009">
    <property type="protein sequence ID" value="TFH96970.1"/>
    <property type="molecule type" value="Genomic_DNA"/>
</dbReference>
<evidence type="ECO:0000256" key="2">
    <source>
        <dbReference type="ARBA" id="ARBA00022980"/>
    </source>
</evidence>
<dbReference type="STRING" id="1122973.GCA_000379925_01635"/>
<dbReference type="GO" id="GO:0003735">
    <property type="term" value="F:structural constituent of ribosome"/>
    <property type="evidence" value="ECO:0007669"/>
    <property type="project" value="InterPro"/>
</dbReference>
<dbReference type="SUPFAM" id="SSF52166">
    <property type="entry name" value="Ribosomal protein L4"/>
    <property type="match status" value="1"/>
</dbReference>
<comment type="subunit">
    <text evidence="5">Part of the 50S ribosomal subunit.</text>
</comment>
<evidence type="ECO:0000313" key="7">
    <source>
        <dbReference type="Proteomes" id="UP000297225"/>
    </source>
</evidence>
<comment type="similarity">
    <text evidence="1 5">Belongs to the universal ribosomal protein uL4 family.</text>
</comment>
<dbReference type="Pfam" id="PF00573">
    <property type="entry name" value="Ribosomal_L4"/>
    <property type="match status" value="1"/>
</dbReference>
<dbReference type="Proteomes" id="UP000297225">
    <property type="component" value="Unassembled WGS sequence"/>
</dbReference>
<keyword evidence="7" id="KW-1185">Reference proteome</keyword>
<dbReference type="HAMAP" id="MF_01328_B">
    <property type="entry name" value="Ribosomal_uL4_B"/>
    <property type="match status" value="1"/>
</dbReference>
<evidence type="ECO:0000313" key="6">
    <source>
        <dbReference type="EMBL" id="TFH96970.1"/>
    </source>
</evidence>
<keyword evidence="5" id="KW-0699">rRNA-binding</keyword>
<dbReference type="GO" id="GO:0006412">
    <property type="term" value="P:translation"/>
    <property type="evidence" value="ECO:0007669"/>
    <property type="project" value="UniProtKB-UniRule"/>
</dbReference>
<dbReference type="Gene3D" id="3.40.1370.10">
    <property type="match status" value="1"/>
</dbReference>
<dbReference type="GO" id="GO:0019843">
    <property type="term" value="F:rRNA binding"/>
    <property type="evidence" value="ECO:0007669"/>
    <property type="project" value="UniProtKB-UniRule"/>
</dbReference>
<proteinExistence type="inferred from homology"/>